<protein>
    <recommendedName>
        <fullName evidence="4 12">Phosphoribosylformylglycinamidine cyclo-ligase</fullName>
        <ecNumber evidence="3 12">6.3.3.1</ecNumber>
    </recommendedName>
    <alternativeName>
        <fullName evidence="9 12">AIR synthase</fullName>
    </alternativeName>
    <alternativeName>
        <fullName evidence="10 12">AIRS</fullName>
    </alternativeName>
    <alternativeName>
        <fullName evidence="8 12">Phosphoribosyl-aminoimidazole synthetase</fullName>
    </alternativeName>
</protein>
<comment type="caution">
    <text evidence="16">The sequence shown here is derived from an EMBL/GenBank/DDBJ whole genome shotgun (WGS) entry which is preliminary data.</text>
</comment>
<evidence type="ECO:0000256" key="1">
    <source>
        <dbReference type="ARBA" id="ARBA00004686"/>
    </source>
</evidence>
<evidence type="ECO:0000259" key="14">
    <source>
        <dbReference type="Pfam" id="PF00586"/>
    </source>
</evidence>
<evidence type="ECO:0000256" key="6">
    <source>
        <dbReference type="ARBA" id="ARBA00022741"/>
    </source>
</evidence>
<keyword evidence="12" id="KW-0658">Purine biosynthesis</keyword>
<dbReference type="Proteomes" id="UP000680815">
    <property type="component" value="Unassembled WGS sequence"/>
</dbReference>
<gene>
    <name evidence="12" type="primary">purM</name>
    <name evidence="16" type="ORF">J5Y09_14525</name>
</gene>
<dbReference type="SUPFAM" id="SSF55326">
    <property type="entry name" value="PurM N-terminal domain-like"/>
    <property type="match status" value="1"/>
</dbReference>
<evidence type="ECO:0000256" key="10">
    <source>
        <dbReference type="ARBA" id="ARBA00033093"/>
    </source>
</evidence>
<evidence type="ECO:0000256" key="13">
    <source>
        <dbReference type="SAM" id="MobiDB-lite"/>
    </source>
</evidence>
<feature type="domain" description="PurM-like C-terminal" evidence="15">
    <location>
        <begin position="227"/>
        <end position="390"/>
    </location>
</feature>
<dbReference type="InterPro" id="IPR016188">
    <property type="entry name" value="PurM-like_N"/>
</dbReference>
<comment type="similarity">
    <text evidence="2 12">Belongs to the AIR synthase family.</text>
</comment>
<dbReference type="Pfam" id="PF00586">
    <property type="entry name" value="AIRS"/>
    <property type="match status" value="1"/>
</dbReference>
<keyword evidence="7 12" id="KW-0067">ATP-binding</keyword>
<evidence type="ECO:0000256" key="7">
    <source>
        <dbReference type="ARBA" id="ARBA00022840"/>
    </source>
</evidence>
<reference evidence="16 17" key="1">
    <citation type="submission" date="2021-03" db="EMBL/GenBank/DDBJ databases">
        <authorList>
            <person name="So Y."/>
        </authorList>
    </citation>
    <scope>NUCLEOTIDE SEQUENCE [LARGE SCALE GENOMIC DNA]</scope>
    <source>
        <strain evidence="16 17">PWR1</strain>
    </source>
</reference>
<keyword evidence="6 12" id="KW-0547">Nucleotide-binding</keyword>
<evidence type="ECO:0000256" key="2">
    <source>
        <dbReference type="ARBA" id="ARBA00010280"/>
    </source>
</evidence>
<evidence type="ECO:0000313" key="17">
    <source>
        <dbReference type="Proteomes" id="UP000680815"/>
    </source>
</evidence>
<evidence type="ECO:0000256" key="8">
    <source>
        <dbReference type="ARBA" id="ARBA00031908"/>
    </source>
</evidence>
<dbReference type="PANTHER" id="PTHR10520:SF12">
    <property type="entry name" value="TRIFUNCTIONAL PURINE BIOSYNTHETIC PROTEIN ADENOSINE-3"/>
    <property type="match status" value="1"/>
</dbReference>
<dbReference type="SUPFAM" id="SSF56042">
    <property type="entry name" value="PurM C-terminal domain-like"/>
    <property type="match status" value="1"/>
</dbReference>
<dbReference type="PANTHER" id="PTHR10520">
    <property type="entry name" value="TRIFUNCTIONAL PURINE BIOSYNTHETIC PROTEIN ADENOSINE-3-RELATED"/>
    <property type="match status" value="1"/>
</dbReference>
<dbReference type="InterPro" id="IPR004733">
    <property type="entry name" value="PurM_cligase"/>
</dbReference>
<dbReference type="Gene3D" id="3.90.650.10">
    <property type="entry name" value="PurM-like C-terminal domain"/>
    <property type="match status" value="1"/>
</dbReference>
<evidence type="ECO:0000256" key="11">
    <source>
        <dbReference type="ARBA" id="ARBA00049057"/>
    </source>
</evidence>
<sequence length="406" mass="41149">MVPVARPRGAGPGRHRVPQPLHAGRDGRRLGTAADGAPAPAISRSEAALTSSPSSPLTYRAAGVDIEAGDALVDAIKPLARATDRPGTMGGLGGFGALFDLKAAGFTDPVLVSSTDGVGTKLRVAIDAGRHDGVGIDLVAMCVNDLVVQGAEPLFFLDYFATGALDPAAARDVIAGIAEGCRLAGCALVGGETAEMPGMYAKGDYDLAGFAVGAAERGRLLPAGVAPGDALLGLASSGVHSNGFSLVRRVLEARGMSLADDAPFAPGLSLGTALLAPTRIYVKPLLALHRAGQLKAAAHITGGGLPGNVPRVLPKGMTAAIDARGWPVPPVFAFLAEAGNIAAEEMLRVFNCGLGMVLAVPGDRREEAAAMLSAAGETVYRIGAIEASDGPAEVRIDNLPDGWPRA</sequence>
<organism evidence="16 17">
    <name type="scientific">Roseomonas nitratireducens</name>
    <dbReference type="NCBI Taxonomy" id="2820810"/>
    <lineage>
        <taxon>Bacteria</taxon>
        <taxon>Pseudomonadati</taxon>
        <taxon>Pseudomonadota</taxon>
        <taxon>Alphaproteobacteria</taxon>
        <taxon>Acetobacterales</taxon>
        <taxon>Roseomonadaceae</taxon>
        <taxon>Roseomonas</taxon>
    </lineage>
</organism>
<accession>A0ABS4AUU4</accession>
<dbReference type="EC" id="6.3.3.1" evidence="3 12"/>
<keyword evidence="17" id="KW-1185">Reference proteome</keyword>
<evidence type="ECO:0000313" key="16">
    <source>
        <dbReference type="EMBL" id="MBP0465137.1"/>
    </source>
</evidence>
<evidence type="ECO:0000256" key="4">
    <source>
        <dbReference type="ARBA" id="ARBA00020367"/>
    </source>
</evidence>
<evidence type="ECO:0000256" key="9">
    <source>
        <dbReference type="ARBA" id="ARBA00032931"/>
    </source>
</evidence>
<keyword evidence="5 12" id="KW-0436">Ligase</keyword>
<feature type="region of interest" description="Disordered" evidence="13">
    <location>
        <begin position="1"/>
        <end position="55"/>
    </location>
</feature>
<comment type="pathway">
    <text evidence="1 12">Purine metabolism; IMP biosynthesis via de novo pathway; 5-amino-1-(5-phospho-D-ribosyl)imidazole from N(2)-formyl-N(1)-(5-phospho-D-ribosyl)glycinamide: step 2/2.</text>
</comment>
<dbReference type="CDD" id="cd02196">
    <property type="entry name" value="PurM"/>
    <property type="match status" value="1"/>
</dbReference>
<dbReference type="HAMAP" id="MF_00741">
    <property type="entry name" value="AIRS"/>
    <property type="match status" value="1"/>
</dbReference>
<comment type="subcellular location">
    <subcellularLocation>
        <location evidence="12">Cytoplasm</location>
    </subcellularLocation>
</comment>
<dbReference type="Gene3D" id="3.30.1330.10">
    <property type="entry name" value="PurM-like, N-terminal domain"/>
    <property type="match status" value="1"/>
</dbReference>
<evidence type="ECO:0000256" key="12">
    <source>
        <dbReference type="HAMAP-Rule" id="MF_00741"/>
    </source>
</evidence>
<dbReference type="EMBL" id="JAGIYZ010000013">
    <property type="protein sequence ID" value="MBP0465137.1"/>
    <property type="molecule type" value="Genomic_DNA"/>
</dbReference>
<evidence type="ECO:0000256" key="5">
    <source>
        <dbReference type="ARBA" id="ARBA00022598"/>
    </source>
</evidence>
<dbReference type="GO" id="GO:0004641">
    <property type="term" value="F:phosphoribosylformylglycinamidine cyclo-ligase activity"/>
    <property type="evidence" value="ECO:0007669"/>
    <property type="project" value="UniProtKB-EC"/>
</dbReference>
<feature type="domain" description="PurM-like N-terminal" evidence="14">
    <location>
        <begin position="109"/>
        <end position="214"/>
    </location>
</feature>
<evidence type="ECO:0000259" key="15">
    <source>
        <dbReference type="Pfam" id="PF02769"/>
    </source>
</evidence>
<dbReference type="InterPro" id="IPR010918">
    <property type="entry name" value="PurM-like_C_dom"/>
</dbReference>
<keyword evidence="12" id="KW-0963">Cytoplasm</keyword>
<comment type="catalytic activity">
    <reaction evidence="11 12">
        <text>2-formamido-N(1)-(5-O-phospho-beta-D-ribosyl)acetamidine + ATP = 5-amino-1-(5-phospho-beta-D-ribosyl)imidazole + ADP + phosphate + H(+)</text>
        <dbReference type="Rhea" id="RHEA:23032"/>
        <dbReference type="ChEBI" id="CHEBI:15378"/>
        <dbReference type="ChEBI" id="CHEBI:30616"/>
        <dbReference type="ChEBI" id="CHEBI:43474"/>
        <dbReference type="ChEBI" id="CHEBI:137981"/>
        <dbReference type="ChEBI" id="CHEBI:147287"/>
        <dbReference type="ChEBI" id="CHEBI:456216"/>
        <dbReference type="EC" id="6.3.3.1"/>
    </reaction>
</comment>
<dbReference type="NCBIfam" id="TIGR00878">
    <property type="entry name" value="purM"/>
    <property type="match status" value="1"/>
</dbReference>
<evidence type="ECO:0000256" key="3">
    <source>
        <dbReference type="ARBA" id="ARBA00013047"/>
    </source>
</evidence>
<dbReference type="Pfam" id="PF02769">
    <property type="entry name" value="AIRS_C"/>
    <property type="match status" value="1"/>
</dbReference>
<dbReference type="InterPro" id="IPR036676">
    <property type="entry name" value="PurM-like_C_sf"/>
</dbReference>
<name>A0ABS4AUU4_9PROT</name>
<proteinExistence type="inferred from homology"/>
<dbReference type="InterPro" id="IPR036921">
    <property type="entry name" value="PurM-like_N_sf"/>
</dbReference>